<dbReference type="PANTHER" id="PTHR30582">
    <property type="entry name" value="L,D-TRANSPEPTIDASE"/>
    <property type="match status" value="1"/>
</dbReference>
<keyword evidence="3" id="KW-0328">Glycosyltransferase</keyword>
<dbReference type="Proteomes" id="UP000294835">
    <property type="component" value="Unassembled WGS sequence"/>
</dbReference>
<reference evidence="12 13" key="1">
    <citation type="submission" date="2019-03" db="EMBL/GenBank/DDBJ databases">
        <title>Genomic Encyclopedia of Type Strains, Phase IV (KMG-IV): sequencing the most valuable type-strain genomes for metagenomic binning, comparative biology and taxonomic classification.</title>
        <authorList>
            <person name="Goeker M."/>
        </authorList>
    </citation>
    <scope>NUCLEOTIDE SEQUENCE [LARGE SCALE GENOMIC DNA]</scope>
    <source>
        <strain evidence="12 13">DSM 18063</strain>
    </source>
</reference>
<feature type="active site" description="Proton donor/acceptor" evidence="9">
    <location>
        <position position="148"/>
    </location>
</feature>
<evidence type="ECO:0000256" key="1">
    <source>
        <dbReference type="ARBA" id="ARBA00004752"/>
    </source>
</evidence>
<dbReference type="InterPro" id="IPR005490">
    <property type="entry name" value="LD_TPept_cat_dom"/>
</dbReference>
<feature type="signal peptide" evidence="10">
    <location>
        <begin position="1"/>
        <end position="22"/>
    </location>
</feature>
<feature type="chain" id="PRO_5020496253" evidence="10">
    <location>
        <begin position="23"/>
        <end position="190"/>
    </location>
</feature>
<dbReference type="InterPro" id="IPR038063">
    <property type="entry name" value="Transpep_catalytic_dom"/>
</dbReference>
<feature type="active site" description="Nucleophile" evidence="9">
    <location>
        <position position="164"/>
    </location>
</feature>
<dbReference type="InterPro" id="IPR050979">
    <property type="entry name" value="LD-transpeptidase"/>
</dbReference>
<evidence type="ECO:0000313" key="12">
    <source>
        <dbReference type="EMBL" id="TCP40797.1"/>
    </source>
</evidence>
<dbReference type="RefSeq" id="WP_132462080.1">
    <property type="nucleotide sequence ID" value="NZ_SLXP01000006.1"/>
</dbReference>
<dbReference type="Gene3D" id="2.40.440.10">
    <property type="entry name" value="L,D-transpeptidase catalytic domain-like"/>
    <property type="match status" value="1"/>
</dbReference>
<evidence type="ECO:0000313" key="13">
    <source>
        <dbReference type="Proteomes" id="UP000294835"/>
    </source>
</evidence>
<evidence type="ECO:0000256" key="3">
    <source>
        <dbReference type="ARBA" id="ARBA00022676"/>
    </source>
</evidence>
<keyword evidence="8 9" id="KW-0961">Cell wall biogenesis/degradation</keyword>
<evidence type="ECO:0000256" key="2">
    <source>
        <dbReference type="ARBA" id="ARBA00005992"/>
    </source>
</evidence>
<comment type="caution">
    <text evidence="12">The sequence shown here is derived from an EMBL/GenBank/DDBJ whole genome shotgun (WGS) entry which is preliminary data.</text>
</comment>
<dbReference type="SUPFAM" id="SSF141523">
    <property type="entry name" value="L,D-transpeptidase catalytic domain-like"/>
    <property type="match status" value="1"/>
</dbReference>
<evidence type="ECO:0000256" key="4">
    <source>
        <dbReference type="ARBA" id="ARBA00022679"/>
    </source>
</evidence>
<dbReference type="GO" id="GO:0018104">
    <property type="term" value="P:peptidoglycan-protein cross-linking"/>
    <property type="evidence" value="ECO:0007669"/>
    <property type="project" value="TreeGrafter"/>
</dbReference>
<dbReference type="PROSITE" id="PS52029">
    <property type="entry name" value="LD_TPASE"/>
    <property type="match status" value="1"/>
</dbReference>
<name>A0A4R2PXL6_9RHOB</name>
<dbReference type="GO" id="GO:0071972">
    <property type="term" value="F:peptidoglycan L,D-transpeptidase activity"/>
    <property type="evidence" value="ECO:0007669"/>
    <property type="project" value="TreeGrafter"/>
</dbReference>
<organism evidence="12 13">
    <name type="scientific">Rhodovulum marinum</name>
    <dbReference type="NCBI Taxonomy" id="320662"/>
    <lineage>
        <taxon>Bacteria</taxon>
        <taxon>Pseudomonadati</taxon>
        <taxon>Pseudomonadota</taxon>
        <taxon>Alphaproteobacteria</taxon>
        <taxon>Rhodobacterales</taxon>
        <taxon>Paracoccaceae</taxon>
        <taxon>Rhodovulum</taxon>
    </lineage>
</organism>
<dbReference type="GO" id="GO:0005576">
    <property type="term" value="C:extracellular region"/>
    <property type="evidence" value="ECO:0007669"/>
    <property type="project" value="TreeGrafter"/>
</dbReference>
<dbReference type="GO" id="GO:0008360">
    <property type="term" value="P:regulation of cell shape"/>
    <property type="evidence" value="ECO:0007669"/>
    <property type="project" value="UniProtKB-UniRule"/>
</dbReference>
<dbReference type="EMBL" id="SLXP01000006">
    <property type="protein sequence ID" value="TCP40797.1"/>
    <property type="molecule type" value="Genomic_DNA"/>
</dbReference>
<evidence type="ECO:0000256" key="9">
    <source>
        <dbReference type="PROSITE-ProRule" id="PRU01373"/>
    </source>
</evidence>
<dbReference type="GO" id="GO:0071555">
    <property type="term" value="P:cell wall organization"/>
    <property type="evidence" value="ECO:0007669"/>
    <property type="project" value="UniProtKB-UniRule"/>
</dbReference>
<comment type="similarity">
    <text evidence="2">Belongs to the YkuD family.</text>
</comment>
<sequence>MKRRSFLLQTVSASLLAAPALAQTGAPEAPEDNPLAAKLVRIRNIPPGQIHVVPRDFALYWTLPDRKDRAIRYRVAIGRDGLYEPGSFRVGAKKEWPSWRPTDEMIEREPHKYKKYEDGMPGGPNNPLGARALYLFTAGGADSMLRIHGTTDTRSIGSRASNGCVRMFNSHVIHLYDQVPIGALAVLHPA</sequence>
<keyword evidence="6 9" id="KW-0133">Cell shape</keyword>
<feature type="domain" description="L,D-TPase catalytic" evidence="11">
    <location>
        <begin position="48"/>
        <end position="188"/>
    </location>
</feature>
<evidence type="ECO:0000256" key="8">
    <source>
        <dbReference type="ARBA" id="ARBA00023316"/>
    </source>
</evidence>
<dbReference type="CDD" id="cd16913">
    <property type="entry name" value="YkuD_like"/>
    <property type="match status" value="1"/>
</dbReference>
<evidence type="ECO:0000256" key="7">
    <source>
        <dbReference type="ARBA" id="ARBA00022984"/>
    </source>
</evidence>
<keyword evidence="13" id="KW-1185">Reference proteome</keyword>
<keyword evidence="10" id="KW-0732">Signal</keyword>
<dbReference type="UniPathway" id="UPA00219"/>
<dbReference type="OrthoDB" id="9795305at2"/>
<accession>A0A4R2PXL6</accession>
<dbReference type="GO" id="GO:0016757">
    <property type="term" value="F:glycosyltransferase activity"/>
    <property type="evidence" value="ECO:0007669"/>
    <property type="project" value="UniProtKB-KW"/>
</dbReference>
<evidence type="ECO:0000259" key="11">
    <source>
        <dbReference type="PROSITE" id="PS52029"/>
    </source>
</evidence>
<keyword evidence="7 9" id="KW-0573">Peptidoglycan synthesis</keyword>
<gene>
    <name evidence="12" type="ORF">EV662_10610</name>
</gene>
<proteinExistence type="inferred from homology"/>
<evidence type="ECO:0000256" key="6">
    <source>
        <dbReference type="ARBA" id="ARBA00022960"/>
    </source>
</evidence>
<comment type="pathway">
    <text evidence="1 9">Cell wall biogenesis; peptidoglycan biosynthesis.</text>
</comment>
<keyword evidence="4" id="KW-0808">Transferase</keyword>
<dbReference type="AlphaFoldDB" id="A0A4R2PXL6"/>
<evidence type="ECO:0000256" key="5">
    <source>
        <dbReference type="ARBA" id="ARBA00022801"/>
    </source>
</evidence>
<protein>
    <submittedName>
        <fullName evidence="12">L,D-transpeptidase-like protein</fullName>
    </submittedName>
</protein>
<keyword evidence="5" id="KW-0378">Hydrolase</keyword>
<dbReference type="PANTHER" id="PTHR30582:SF24">
    <property type="entry name" value="L,D-TRANSPEPTIDASE ERFK_SRFK-RELATED"/>
    <property type="match status" value="1"/>
</dbReference>
<dbReference type="Pfam" id="PF03734">
    <property type="entry name" value="YkuD"/>
    <property type="match status" value="1"/>
</dbReference>
<evidence type="ECO:0000256" key="10">
    <source>
        <dbReference type="SAM" id="SignalP"/>
    </source>
</evidence>